<dbReference type="PANTHER" id="PTHR33064:SF29">
    <property type="entry name" value="PEPTIDASE A2 DOMAIN-CONTAINING PROTEIN-RELATED"/>
    <property type="match status" value="1"/>
</dbReference>
<dbReference type="PANTHER" id="PTHR33064">
    <property type="entry name" value="POL PROTEIN"/>
    <property type="match status" value="1"/>
</dbReference>
<proteinExistence type="predicted"/>
<dbReference type="SUPFAM" id="SSF56672">
    <property type="entry name" value="DNA/RNA polymerases"/>
    <property type="match status" value="1"/>
</dbReference>
<organism evidence="3 4">
    <name type="scientific">Pisum sativum</name>
    <name type="common">Garden pea</name>
    <name type="synonym">Lathyrus oleraceus</name>
    <dbReference type="NCBI Taxonomy" id="3888"/>
    <lineage>
        <taxon>Eukaryota</taxon>
        <taxon>Viridiplantae</taxon>
        <taxon>Streptophyta</taxon>
        <taxon>Embryophyta</taxon>
        <taxon>Tracheophyta</taxon>
        <taxon>Spermatophyta</taxon>
        <taxon>Magnoliopsida</taxon>
        <taxon>eudicotyledons</taxon>
        <taxon>Gunneridae</taxon>
        <taxon>Pentapetalae</taxon>
        <taxon>rosids</taxon>
        <taxon>fabids</taxon>
        <taxon>Fabales</taxon>
        <taxon>Fabaceae</taxon>
        <taxon>Papilionoideae</taxon>
        <taxon>50 kb inversion clade</taxon>
        <taxon>NPAAA clade</taxon>
        <taxon>Hologalegina</taxon>
        <taxon>IRL clade</taxon>
        <taxon>Fabeae</taxon>
        <taxon>Lathyrus</taxon>
    </lineage>
</organism>
<keyword evidence="4" id="KW-1185">Reference proteome</keyword>
<dbReference type="InterPro" id="IPR043502">
    <property type="entry name" value="DNA/RNA_pol_sf"/>
</dbReference>
<gene>
    <name evidence="3" type="ORF">KIW84_023402</name>
</gene>
<dbReference type="Proteomes" id="UP001058974">
    <property type="component" value="Chromosome 2"/>
</dbReference>
<protein>
    <submittedName>
        <fullName evidence="3">Uncharacterized protein</fullName>
    </submittedName>
</protein>
<feature type="coiled-coil region" evidence="1">
    <location>
        <begin position="184"/>
        <end position="211"/>
    </location>
</feature>
<dbReference type="AlphaFoldDB" id="A0A9D4YCV9"/>
<evidence type="ECO:0000256" key="1">
    <source>
        <dbReference type="SAM" id="Coils"/>
    </source>
</evidence>
<feature type="region of interest" description="Disordered" evidence="2">
    <location>
        <begin position="229"/>
        <end position="280"/>
    </location>
</feature>
<reference evidence="3 4" key="1">
    <citation type="journal article" date="2022" name="Nat. Genet.">
        <title>Improved pea reference genome and pan-genome highlight genomic features and evolutionary characteristics.</title>
        <authorList>
            <person name="Yang T."/>
            <person name="Liu R."/>
            <person name="Luo Y."/>
            <person name="Hu S."/>
            <person name="Wang D."/>
            <person name="Wang C."/>
            <person name="Pandey M.K."/>
            <person name="Ge S."/>
            <person name="Xu Q."/>
            <person name="Li N."/>
            <person name="Li G."/>
            <person name="Huang Y."/>
            <person name="Saxena R.K."/>
            <person name="Ji Y."/>
            <person name="Li M."/>
            <person name="Yan X."/>
            <person name="He Y."/>
            <person name="Liu Y."/>
            <person name="Wang X."/>
            <person name="Xiang C."/>
            <person name="Varshney R.K."/>
            <person name="Ding H."/>
            <person name="Gao S."/>
            <person name="Zong X."/>
        </authorList>
    </citation>
    <scope>NUCLEOTIDE SEQUENCE [LARGE SCALE GENOMIC DNA]</scope>
    <source>
        <strain evidence="3 4">cv. Zhongwan 6</strain>
    </source>
</reference>
<evidence type="ECO:0000256" key="2">
    <source>
        <dbReference type="SAM" id="MobiDB-lite"/>
    </source>
</evidence>
<comment type="caution">
    <text evidence="3">The sequence shown here is derived from an EMBL/GenBank/DDBJ whole genome shotgun (WGS) entry which is preliminary data.</text>
</comment>
<keyword evidence="1" id="KW-0175">Coiled coil</keyword>
<name>A0A9D4YCV9_PEA</name>
<evidence type="ECO:0000313" key="4">
    <source>
        <dbReference type="Proteomes" id="UP001058974"/>
    </source>
</evidence>
<dbReference type="Gramene" id="Psat02G0340200-T1">
    <property type="protein sequence ID" value="KAI5437267.1"/>
    <property type="gene ID" value="KIW84_023402"/>
</dbReference>
<feature type="compositionally biased region" description="Low complexity" evidence="2">
    <location>
        <begin position="238"/>
        <end position="280"/>
    </location>
</feature>
<dbReference type="InterPro" id="IPR051320">
    <property type="entry name" value="Viral_Replic_Matur_Polypro"/>
</dbReference>
<dbReference type="InterPro" id="IPR043128">
    <property type="entry name" value="Rev_trsase/Diguanyl_cyclase"/>
</dbReference>
<accession>A0A9D4YCV9</accession>
<evidence type="ECO:0000313" key="3">
    <source>
        <dbReference type="EMBL" id="KAI5437267.1"/>
    </source>
</evidence>
<dbReference type="Gene3D" id="3.30.70.270">
    <property type="match status" value="1"/>
</dbReference>
<sequence length="280" mass="31556">MPAPKTEKQVRGFLGRLNYISRFISYMTIICAPIFKLLWKDQSCDWIVDFHKAFDIIKEYLLEPLILSPPVEGRSLIMYLTVLDESMGCVLGQQDEFGKKEYAIYYLSFVRAHRLLQRWFAWFSHFICGIPPGGSFRLPVLTHLSLMALAWEIPGFLTPLIAVTLDLHPCVIGPKRVHRYPTKENRLQLAMDQVQKELADMRERMDQFMTLMTGMAKGQEKLRELVRQPRPDPEVEIPNAEGNPGNPGNADNPVNTGNAGNANADGNPGNVGNTGNVGNV</sequence>
<dbReference type="EMBL" id="JAMSHJ010000002">
    <property type="protein sequence ID" value="KAI5437267.1"/>
    <property type="molecule type" value="Genomic_DNA"/>
</dbReference>